<dbReference type="eggNOG" id="COG1131">
    <property type="taxonomic scope" value="Bacteria"/>
</dbReference>
<sequence>MLNLLQDIRKNTTVLFSTHVLHDAEEICDDIILIRDGHIAMQGGLDDIRRSYSEPIITIRPERSEGSQAWMDSLIHKEYVTDVQQGRDEIKLTVSNMDQAQVGLLEDALLHHVKLRTFEAGSSTLEDLYLKVVQEA</sequence>
<keyword evidence="7" id="KW-1185">Reference proteome</keyword>
<dbReference type="Pfam" id="PF13732">
    <property type="entry name" value="DrrA1-3_C"/>
    <property type="match status" value="1"/>
</dbReference>
<dbReference type="InterPro" id="IPR027417">
    <property type="entry name" value="P-loop_NTPase"/>
</dbReference>
<comment type="caution">
    <text evidence="6">The sequence shown here is derived from an EMBL/GenBank/DDBJ whole genome shotgun (WGS) entry which is preliminary data.</text>
</comment>
<dbReference type="EMBL" id="BAVZ01000001">
    <property type="protein sequence ID" value="GAF06545.1"/>
    <property type="molecule type" value="Genomic_DNA"/>
</dbReference>
<feature type="domain" description="Daunorubicin resistance ATP-binding protein DrrA1/2-like C-terminal" evidence="5">
    <location>
        <begin position="43"/>
        <end position="133"/>
    </location>
</feature>
<keyword evidence="4" id="KW-0067">ATP-binding</keyword>
<dbReference type="InterPro" id="IPR025302">
    <property type="entry name" value="DrrA1/2-like_C"/>
</dbReference>
<protein>
    <submittedName>
        <fullName evidence="6">ABC transporter</fullName>
    </submittedName>
</protein>
<evidence type="ECO:0000256" key="1">
    <source>
        <dbReference type="ARBA" id="ARBA00005417"/>
    </source>
</evidence>
<name>W7Y6K2_9BACL</name>
<gene>
    <name evidence="6" type="ORF">JCM16418_505</name>
</gene>
<evidence type="ECO:0000313" key="7">
    <source>
        <dbReference type="Proteomes" id="UP000019364"/>
    </source>
</evidence>
<evidence type="ECO:0000256" key="4">
    <source>
        <dbReference type="ARBA" id="ARBA00022840"/>
    </source>
</evidence>
<evidence type="ECO:0000259" key="5">
    <source>
        <dbReference type="Pfam" id="PF13732"/>
    </source>
</evidence>
<proteinExistence type="inferred from homology"/>
<evidence type="ECO:0000256" key="2">
    <source>
        <dbReference type="ARBA" id="ARBA00022448"/>
    </source>
</evidence>
<reference evidence="6 7" key="1">
    <citation type="journal article" date="2014" name="Genome Announc.">
        <title>Draft Genome Sequence of Paenibacillus pini JCM 16418T, Isolated from the Rhizosphere of Pine Tree.</title>
        <authorList>
            <person name="Yuki M."/>
            <person name="Oshima K."/>
            <person name="Suda W."/>
            <person name="Oshida Y."/>
            <person name="Kitamura K."/>
            <person name="Iida Y."/>
            <person name="Hattori M."/>
            <person name="Ohkuma M."/>
        </authorList>
    </citation>
    <scope>NUCLEOTIDE SEQUENCE [LARGE SCALE GENOMIC DNA]</scope>
    <source>
        <strain evidence="6 7">JCM 16418</strain>
    </source>
</reference>
<evidence type="ECO:0000313" key="6">
    <source>
        <dbReference type="EMBL" id="GAF06545.1"/>
    </source>
</evidence>
<keyword evidence="3" id="KW-0547">Nucleotide-binding</keyword>
<dbReference type="Gene3D" id="3.40.50.300">
    <property type="entry name" value="P-loop containing nucleotide triphosphate hydrolases"/>
    <property type="match status" value="1"/>
</dbReference>
<accession>W7Y6K2</accession>
<dbReference type="AlphaFoldDB" id="W7Y6K2"/>
<dbReference type="PANTHER" id="PTHR43335">
    <property type="entry name" value="ABC TRANSPORTER, ATP-BINDING PROTEIN"/>
    <property type="match status" value="1"/>
</dbReference>
<evidence type="ECO:0000256" key="3">
    <source>
        <dbReference type="ARBA" id="ARBA00022741"/>
    </source>
</evidence>
<dbReference type="STRING" id="1236976.JCM16418_505"/>
<dbReference type="SUPFAM" id="SSF52540">
    <property type="entry name" value="P-loop containing nucleoside triphosphate hydrolases"/>
    <property type="match status" value="1"/>
</dbReference>
<dbReference type="PANTHER" id="PTHR43335:SF11">
    <property type="entry name" value="ABC TRANSPORTER RELATED"/>
    <property type="match status" value="1"/>
</dbReference>
<keyword evidence="2" id="KW-0813">Transport</keyword>
<dbReference type="Proteomes" id="UP000019364">
    <property type="component" value="Unassembled WGS sequence"/>
</dbReference>
<organism evidence="6 7">
    <name type="scientific">Paenibacillus pini JCM 16418</name>
    <dbReference type="NCBI Taxonomy" id="1236976"/>
    <lineage>
        <taxon>Bacteria</taxon>
        <taxon>Bacillati</taxon>
        <taxon>Bacillota</taxon>
        <taxon>Bacilli</taxon>
        <taxon>Bacillales</taxon>
        <taxon>Paenibacillaceae</taxon>
        <taxon>Paenibacillus</taxon>
    </lineage>
</organism>
<dbReference type="GO" id="GO:0005524">
    <property type="term" value="F:ATP binding"/>
    <property type="evidence" value="ECO:0007669"/>
    <property type="project" value="UniProtKB-KW"/>
</dbReference>
<comment type="similarity">
    <text evidence="1">Belongs to the ABC transporter superfamily.</text>
</comment>